<accession>A0A061I276</accession>
<gene>
    <name evidence="1" type="ORF">H671_8g19413</name>
</gene>
<dbReference type="EMBL" id="KE682663">
    <property type="protein sequence ID" value="ERE66456.1"/>
    <property type="molecule type" value="Genomic_DNA"/>
</dbReference>
<evidence type="ECO:0000313" key="1">
    <source>
        <dbReference type="EMBL" id="ERE66456.1"/>
    </source>
</evidence>
<dbReference type="Proteomes" id="UP000030759">
    <property type="component" value="Unassembled WGS sequence"/>
</dbReference>
<reference evidence="1" key="1">
    <citation type="submission" date="2013-03" db="EMBL/GenBank/DDBJ databases">
        <title>Chinese hamster genome sequenced from sorted chromosomes.</title>
        <authorList>
            <person name="Brinkrolf K."/>
            <person name="Rupp O."/>
            <person name="Laux H."/>
            <person name="Kollin F."/>
            <person name="Ernst W."/>
            <person name="Linke B."/>
            <person name="Kofler R."/>
            <person name="Romand S."/>
            <person name="Hesse F."/>
            <person name="Budach W.E."/>
            <person name="Galosy S."/>
            <person name="Muller D."/>
            <person name="Noll T."/>
            <person name="Wienberg J."/>
            <person name="Jostock T."/>
            <person name="Leonard M."/>
            <person name="Grillari J."/>
            <person name="Tauch A."/>
            <person name="Goesmann A."/>
            <person name="Helk B."/>
            <person name="Mott J.E."/>
            <person name="Puehler A."/>
            <person name="Borth N."/>
        </authorList>
    </citation>
    <scope>NUCLEOTIDE SEQUENCE</scope>
    <source>
        <strain evidence="1">17A/GY</strain>
    </source>
</reference>
<sequence length="94" mass="10094">MLAQQQFANQVISPTHKSNSVYRAQAPAPRVLPAGPPLSSSANQAISEKKVQHQKAFLMSDAVATGFYDSSGRSYNKIISLCLPDSLLYLAGTL</sequence>
<name>A0A061I276_CRIGR</name>
<organism evidence="1">
    <name type="scientific">Cricetulus griseus</name>
    <name type="common">Chinese hamster</name>
    <name type="synonym">Cricetulus barabensis griseus</name>
    <dbReference type="NCBI Taxonomy" id="10029"/>
    <lineage>
        <taxon>Eukaryota</taxon>
        <taxon>Metazoa</taxon>
        <taxon>Chordata</taxon>
        <taxon>Craniata</taxon>
        <taxon>Vertebrata</taxon>
        <taxon>Euteleostomi</taxon>
        <taxon>Mammalia</taxon>
        <taxon>Eutheria</taxon>
        <taxon>Euarchontoglires</taxon>
        <taxon>Glires</taxon>
        <taxon>Rodentia</taxon>
        <taxon>Myomorpha</taxon>
        <taxon>Muroidea</taxon>
        <taxon>Cricetidae</taxon>
        <taxon>Cricetinae</taxon>
        <taxon>Cricetulus</taxon>
    </lineage>
</organism>
<proteinExistence type="predicted"/>
<protein>
    <submittedName>
        <fullName evidence="1">Uncharacterized protein</fullName>
    </submittedName>
</protein>
<dbReference type="AlphaFoldDB" id="A0A061I276"/>